<dbReference type="VEuPathDB" id="TriTrypDB:TvY486_0044610"/>
<reference evidence="2 3" key="1">
    <citation type="journal article" date="2012" name="Proc. Natl. Acad. Sci. U.S.A.">
        <title>Antigenic diversity is generated by distinct evolutionary mechanisms in African trypanosome species.</title>
        <authorList>
            <person name="Jackson A.P."/>
            <person name="Berry A."/>
            <person name="Aslett M."/>
            <person name="Allison H.C."/>
            <person name="Burton P."/>
            <person name="Vavrova-Anderson J."/>
            <person name="Brown R."/>
            <person name="Browne H."/>
            <person name="Corton N."/>
            <person name="Hauser H."/>
            <person name="Gamble J."/>
            <person name="Gilderthorp R."/>
            <person name="Marcello L."/>
            <person name="McQuillan J."/>
            <person name="Otto T.D."/>
            <person name="Quail M.A."/>
            <person name="Sanders M.J."/>
            <person name="van Tonder A."/>
            <person name="Ginger M.L."/>
            <person name="Field M.C."/>
            <person name="Barry J.D."/>
            <person name="Hertz-Fowler C."/>
            <person name="Berriman M."/>
        </authorList>
    </citation>
    <scope>NUCLEOTIDE SEQUENCE</scope>
    <source>
        <strain evidence="2 3">Y486</strain>
    </source>
</reference>
<feature type="region of interest" description="Disordered" evidence="1">
    <location>
        <begin position="261"/>
        <end position="288"/>
    </location>
</feature>
<accession>F9WVD6</accession>
<protein>
    <submittedName>
        <fullName evidence="2">Uncharacterized protein</fullName>
    </submittedName>
</protein>
<evidence type="ECO:0000313" key="2">
    <source>
        <dbReference type="EMBL" id="CCD21543.1"/>
    </source>
</evidence>
<organism evidence="2 3">
    <name type="scientific">Trypanosoma vivax (strain Y486)</name>
    <dbReference type="NCBI Taxonomy" id="1055687"/>
    <lineage>
        <taxon>Eukaryota</taxon>
        <taxon>Discoba</taxon>
        <taxon>Euglenozoa</taxon>
        <taxon>Kinetoplastea</taxon>
        <taxon>Metakinetoplastina</taxon>
        <taxon>Trypanosomatida</taxon>
        <taxon>Trypanosomatidae</taxon>
        <taxon>Trypanosoma</taxon>
        <taxon>Duttonella</taxon>
    </lineage>
</organism>
<feature type="compositionally biased region" description="Low complexity" evidence="1">
    <location>
        <begin position="175"/>
        <end position="193"/>
    </location>
</feature>
<dbReference type="AlphaFoldDB" id="F9WVD6"/>
<proteinExistence type="predicted"/>
<keyword evidence="3" id="KW-1185">Reference proteome</keyword>
<sequence length="288" mass="29660">MLLSVARETVRSGASPQVRWCSVSCVADLSVPLTASRRVVRTLRAALVSCHRRPAAAPGAAPLALCGRSASGRATPGTRRLRGVECVPCVLCHFPLVAGLPCALSLCCGQAARRRAFSSCGHGATRARIYRAAPSSCFRRHTGDSAAQSEGEPSRLRAACRVLSATSGPRNRLPAARACQRSSARAAPSAASRHQGRATPQGKGTGLCGEACPVHARTAQCVIGNGGNARFADRVQRAGARSRTRVAGTGRRKAFPQARSLGRGGKTLSATMGGAGESTLGGSEGRAV</sequence>
<evidence type="ECO:0000256" key="1">
    <source>
        <dbReference type="SAM" id="MobiDB-lite"/>
    </source>
</evidence>
<evidence type="ECO:0000313" key="3">
    <source>
        <dbReference type="Proteomes" id="UP000009027"/>
    </source>
</evidence>
<name>F9WVD6_TRYVY</name>
<gene>
    <name evidence="2" type="ORF">TvY486_0044610</name>
</gene>
<dbReference type="EMBL" id="CAEX01007887">
    <property type="protein sequence ID" value="CCD21543.1"/>
    <property type="molecule type" value="Genomic_DNA"/>
</dbReference>
<dbReference type="Proteomes" id="UP000009027">
    <property type="component" value="Unassembled WGS sequence"/>
</dbReference>
<feature type="region of interest" description="Disordered" evidence="1">
    <location>
        <begin position="168"/>
        <end position="206"/>
    </location>
</feature>